<keyword evidence="6 7" id="KW-0326">Glycosidase</keyword>
<accession>A0A2H8TKV2</accession>
<reference evidence="9" key="1">
    <citation type="submission" date="2017-10" db="EMBL/GenBank/DDBJ databases">
        <title>Transcriptome Assembly of Sugarcane Aphid Adults.</title>
        <authorList>
            <person name="Scully E.D."/>
            <person name="Palmer N.A."/>
            <person name="Geib S.M."/>
            <person name="Sarath G."/>
            <person name="Sattler S.E."/>
        </authorList>
    </citation>
    <scope>NUCLEOTIDE SEQUENCE</scope>
    <source>
        <tissue evidence="9">Whole body</tissue>
    </source>
</reference>
<name>A0A2H8TKV2_9HEMI</name>
<dbReference type="OrthoDB" id="3542292at2759"/>
<dbReference type="InterPro" id="IPR012341">
    <property type="entry name" value="6hp_glycosidase-like_sf"/>
</dbReference>
<dbReference type="AlphaFoldDB" id="A0A2H8TKV2"/>
<dbReference type="InterPro" id="IPR008928">
    <property type="entry name" value="6-hairpin_glycosidase_sf"/>
</dbReference>
<keyword evidence="5 7" id="KW-0378">Hydrolase</keyword>
<evidence type="ECO:0000256" key="5">
    <source>
        <dbReference type="ARBA" id="ARBA00022801"/>
    </source>
</evidence>
<dbReference type="PROSITE" id="PS00927">
    <property type="entry name" value="TREHALASE_1"/>
    <property type="match status" value="1"/>
</dbReference>
<evidence type="ECO:0000256" key="4">
    <source>
        <dbReference type="ARBA" id="ARBA00019905"/>
    </source>
</evidence>
<dbReference type="PRINTS" id="PR00744">
    <property type="entry name" value="GLHYDRLASE37"/>
</dbReference>
<evidence type="ECO:0000256" key="3">
    <source>
        <dbReference type="ARBA" id="ARBA00012757"/>
    </source>
</evidence>
<evidence type="ECO:0000256" key="1">
    <source>
        <dbReference type="ARBA" id="ARBA00001576"/>
    </source>
</evidence>
<organism evidence="9">
    <name type="scientific">Melanaphis sacchari</name>
    <dbReference type="NCBI Taxonomy" id="742174"/>
    <lineage>
        <taxon>Eukaryota</taxon>
        <taxon>Metazoa</taxon>
        <taxon>Ecdysozoa</taxon>
        <taxon>Arthropoda</taxon>
        <taxon>Hexapoda</taxon>
        <taxon>Insecta</taxon>
        <taxon>Pterygota</taxon>
        <taxon>Neoptera</taxon>
        <taxon>Paraneoptera</taxon>
        <taxon>Hemiptera</taxon>
        <taxon>Sternorrhyncha</taxon>
        <taxon>Aphidomorpha</taxon>
        <taxon>Aphidoidea</taxon>
        <taxon>Aphididae</taxon>
        <taxon>Aphidini</taxon>
        <taxon>Melanaphis</taxon>
    </lineage>
</organism>
<comment type="similarity">
    <text evidence="2 7">Belongs to the glycosyl hydrolase 37 family.</text>
</comment>
<protein>
    <recommendedName>
        <fullName evidence="4 7">Trehalase</fullName>
        <ecNumber evidence="3 7">3.2.1.28</ecNumber>
    </recommendedName>
    <alternativeName>
        <fullName evidence="7">Alpha-trehalose glucohydrolase</fullName>
    </alternativeName>
</protein>
<dbReference type="Pfam" id="PF01204">
    <property type="entry name" value="Trehalase"/>
    <property type="match status" value="1"/>
</dbReference>
<feature type="chain" id="PRO_5014176171" description="Trehalase" evidence="8">
    <location>
        <begin position="20"/>
        <end position="607"/>
    </location>
</feature>
<evidence type="ECO:0000256" key="2">
    <source>
        <dbReference type="ARBA" id="ARBA00005615"/>
    </source>
</evidence>
<dbReference type="EC" id="3.2.1.28" evidence="3 7"/>
<dbReference type="InterPro" id="IPR018232">
    <property type="entry name" value="Glyco_hydro_37_CS"/>
</dbReference>
<dbReference type="InterPro" id="IPR001661">
    <property type="entry name" value="Glyco_hydro_37"/>
</dbReference>
<proteinExistence type="inferred from homology"/>
<gene>
    <name evidence="9" type="primary">TREA_8</name>
</gene>
<dbReference type="PANTHER" id="PTHR23403">
    <property type="entry name" value="TREHALASE"/>
    <property type="match status" value="1"/>
</dbReference>
<evidence type="ECO:0000256" key="8">
    <source>
        <dbReference type="SAM" id="SignalP"/>
    </source>
</evidence>
<evidence type="ECO:0000256" key="7">
    <source>
        <dbReference type="RuleBase" id="RU361180"/>
    </source>
</evidence>
<dbReference type="PROSITE" id="PS00928">
    <property type="entry name" value="TREHALASE_2"/>
    <property type="match status" value="1"/>
</dbReference>
<comment type="catalytic activity">
    <reaction evidence="1 7">
        <text>alpha,alpha-trehalose + H2O = alpha-D-glucose + beta-D-glucose</text>
        <dbReference type="Rhea" id="RHEA:32675"/>
        <dbReference type="ChEBI" id="CHEBI:15377"/>
        <dbReference type="ChEBI" id="CHEBI:15903"/>
        <dbReference type="ChEBI" id="CHEBI:16551"/>
        <dbReference type="ChEBI" id="CHEBI:17925"/>
        <dbReference type="EC" id="3.2.1.28"/>
    </reaction>
</comment>
<dbReference type="PANTHER" id="PTHR23403:SF1">
    <property type="entry name" value="TREHALASE"/>
    <property type="match status" value="1"/>
</dbReference>
<dbReference type="GO" id="GO:0005993">
    <property type="term" value="P:trehalose catabolic process"/>
    <property type="evidence" value="ECO:0007669"/>
    <property type="project" value="TreeGrafter"/>
</dbReference>
<feature type="signal peptide" evidence="8">
    <location>
        <begin position="1"/>
        <end position="19"/>
    </location>
</feature>
<dbReference type="GO" id="GO:0004555">
    <property type="term" value="F:alpha,alpha-trehalase activity"/>
    <property type="evidence" value="ECO:0007669"/>
    <property type="project" value="UniProtKB-EC"/>
</dbReference>
<dbReference type="SUPFAM" id="SSF48208">
    <property type="entry name" value="Six-hairpin glycosidases"/>
    <property type="match status" value="1"/>
</dbReference>
<evidence type="ECO:0000313" key="9">
    <source>
        <dbReference type="EMBL" id="MBW14679.1"/>
    </source>
</evidence>
<dbReference type="Gene3D" id="1.50.10.10">
    <property type="match status" value="1"/>
</dbReference>
<dbReference type="EMBL" id="GFXV01002874">
    <property type="protein sequence ID" value="MBW14679.1"/>
    <property type="molecule type" value="Transcribed_RNA"/>
</dbReference>
<sequence>MRFHLLVVCLVHFLYYTYANNQDFTHLTREFYHESNELKSSCLSKIYCESELLHDVQLSKIYPDSKTFVDKQLKSTESDILDKYRKLKLSNNNQVPSNTELTKFIDEYLKDGNELEEWTPPDFTDNPSIANRIRDKNYKQWSLGLNQVWKTLARKIKHEVRDHPSNYSLIWVPNGFAIPGGRFRELYYWDTYWIVNGMLLCDMTSTAKGVIDNILYLISLFNFMPNGARVYYLNRSQPPMVTLMVANYYKATNDFDYVRTVIPTLDKEFKFWMENRMVTFQKNGKSYTMARFYAPSRGPRPESYREDYETAEYFKTEKEKTNFYINIKSGAETGWDFSSRWFINKINYSNKGNLTDIQTPSIIPVELNSLLHVNALTLSEWYAKMGNISKAEEYSAIAATFLNNIQEVMWRPDLGAWFDWDIMNNKSREYFYVSNIVPLWTGSYNMPKKAVASSVLGYLRDQHIIEPDYSVNFNGTPTSLYESSQQWDFPNAWPPLQAFIIQGLDRTQQKLAQQVALKLADVWLRSNYKGFAEKSMMFEKYDVLASGETGGGGEYIPQTGFGWTNGVVFEFLNRWGDTVSNGTNGCNSSYKYLCDFNRIRQQLMFWK</sequence>
<evidence type="ECO:0000256" key="6">
    <source>
        <dbReference type="ARBA" id="ARBA00023295"/>
    </source>
</evidence>
<keyword evidence="8" id="KW-0732">Signal</keyword>